<evidence type="ECO:0000256" key="2">
    <source>
        <dbReference type="ARBA" id="ARBA00023239"/>
    </source>
</evidence>
<keyword evidence="6" id="KW-1185">Reference proteome</keyword>
<evidence type="ECO:0000313" key="5">
    <source>
        <dbReference type="EMBL" id="KIL68049.1"/>
    </source>
</evidence>
<evidence type="ECO:0000313" key="6">
    <source>
        <dbReference type="Proteomes" id="UP000054549"/>
    </source>
</evidence>
<reference evidence="5 6" key="1">
    <citation type="submission" date="2014-04" db="EMBL/GenBank/DDBJ databases">
        <title>Evolutionary Origins and Diversification of the Mycorrhizal Mutualists.</title>
        <authorList>
            <consortium name="DOE Joint Genome Institute"/>
            <consortium name="Mycorrhizal Genomics Consortium"/>
            <person name="Kohler A."/>
            <person name="Kuo A."/>
            <person name="Nagy L.G."/>
            <person name="Floudas D."/>
            <person name="Copeland A."/>
            <person name="Barry K.W."/>
            <person name="Cichocki N."/>
            <person name="Veneault-Fourrey C."/>
            <person name="LaButti K."/>
            <person name="Lindquist E.A."/>
            <person name="Lipzen A."/>
            <person name="Lundell T."/>
            <person name="Morin E."/>
            <person name="Murat C."/>
            <person name="Riley R."/>
            <person name="Ohm R."/>
            <person name="Sun H."/>
            <person name="Tunlid A."/>
            <person name="Henrissat B."/>
            <person name="Grigoriev I.V."/>
            <person name="Hibbett D.S."/>
            <person name="Martin F."/>
        </authorList>
    </citation>
    <scope>NUCLEOTIDE SEQUENCE [LARGE SCALE GENOMIC DNA]</scope>
    <source>
        <strain evidence="5 6">Koide BX008</strain>
    </source>
</reference>
<evidence type="ECO:0000256" key="3">
    <source>
        <dbReference type="RuleBase" id="RU366045"/>
    </source>
</evidence>
<dbReference type="AlphaFoldDB" id="A0A0C2TLR5"/>
<dbReference type="GO" id="GO:0016787">
    <property type="term" value="F:hydrolase activity"/>
    <property type="evidence" value="ECO:0007669"/>
    <property type="project" value="InterPro"/>
</dbReference>
<dbReference type="EMBL" id="KN818229">
    <property type="protein sequence ID" value="KIL68049.1"/>
    <property type="molecule type" value="Genomic_DNA"/>
</dbReference>
<gene>
    <name evidence="5" type="ORF">M378DRAFT_121088</name>
</gene>
<dbReference type="InParanoid" id="A0A0C2TLR5"/>
<dbReference type="Gene3D" id="3.20.20.140">
    <property type="entry name" value="Metal-dependent hydrolases"/>
    <property type="match status" value="1"/>
</dbReference>
<organism evidence="5 6">
    <name type="scientific">Amanita muscaria (strain Koide BX008)</name>
    <dbReference type="NCBI Taxonomy" id="946122"/>
    <lineage>
        <taxon>Eukaryota</taxon>
        <taxon>Fungi</taxon>
        <taxon>Dikarya</taxon>
        <taxon>Basidiomycota</taxon>
        <taxon>Agaricomycotina</taxon>
        <taxon>Agaricomycetes</taxon>
        <taxon>Agaricomycetidae</taxon>
        <taxon>Agaricales</taxon>
        <taxon>Pluteineae</taxon>
        <taxon>Amanitaceae</taxon>
        <taxon>Amanita</taxon>
    </lineage>
</organism>
<dbReference type="GO" id="GO:0019748">
    <property type="term" value="P:secondary metabolic process"/>
    <property type="evidence" value="ECO:0007669"/>
    <property type="project" value="TreeGrafter"/>
</dbReference>
<dbReference type="SUPFAM" id="SSF51556">
    <property type="entry name" value="Metallo-dependent hydrolases"/>
    <property type="match status" value="1"/>
</dbReference>
<name>A0A0C2TLR5_AMAMK</name>
<dbReference type="InterPro" id="IPR032466">
    <property type="entry name" value="Metal_Hydrolase"/>
</dbReference>
<keyword evidence="2 3" id="KW-0456">Lyase</keyword>
<dbReference type="STRING" id="946122.A0A0C2TLR5"/>
<dbReference type="PANTHER" id="PTHR21240">
    <property type="entry name" value="2-AMINO-3-CARBOXYLMUCONATE-6-SEMIALDEHYDE DECARBOXYLASE"/>
    <property type="match status" value="1"/>
</dbReference>
<feature type="domain" description="Amidohydrolase-related" evidence="4">
    <location>
        <begin position="12"/>
        <end position="323"/>
    </location>
</feature>
<keyword evidence="1 3" id="KW-0210">Decarboxylase</keyword>
<dbReference type="GO" id="GO:0005737">
    <property type="term" value="C:cytoplasm"/>
    <property type="evidence" value="ECO:0007669"/>
    <property type="project" value="TreeGrafter"/>
</dbReference>
<dbReference type="Pfam" id="PF04909">
    <property type="entry name" value="Amidohydro_2"/>
    <property type="match status" value="1"/>
</dbReference>
<evidence type="ECO:0000256" key="1">
    <source>
        <dbReference type="ARBA" id="ARBA00022793"/>
    </source>
</evidence>
<accession>A0A0C2TLR5</accession>
<evidence type="ECO:0000259" key="4">
    <source>
        <dbReference type="Pfam" id="PF04909"/>
    </source>
</evidence>
<comment type="similarity">
    <text evidence="3">Belongs to the metallo-dependent hydrolases superfamily.</text>
</comment>
<dbReference type="OrthoDB" id="2832284at2759"/>
<dbReference type="HOGENOM" id="CLU_039329_2_1_1"/>
<dbReference type="InterPro" id="IPR006680">
    <property type="entry name" value="Amidohydro-rel"/>
</dbReference>
<sequence length="338" mass="37128">MSCQHLKHPRSIDVHHHYFPLDIDKGKANDLACWRTPPGSLPWYAEKSIAAMDAAGIDVAILSLPAIPTTIHATRESRFRARQYNLSMKSMCTKYPSRFGFFATLPPLHDVEGALEEITYAFNELHVDGIALASSYGSGSDAKFIGDTLFEPIWAELNKHAAVVFVHGTQTPSSVPVPSPLLGLPISEVPNETFKAAAHLVVTGCKRRYPRVKVILAHLGGSTVMLAPRVAVLSEYMGSELTADQILEDFKSFYFETALSAYEPNLLALNAFTSPDKILFGTDLPAVSAKMADWYTNNLKNHFANDAEKLTGILGVNALQLFPRLSLVNNDSTRNEVL</sequence>
<dbReference type="Proteomes" id="UP000054549">
    <property type="component" value="Unassembled WGS sequence"/>
</dbReference>
<dbReference type="PANTHER" id="PTHR21240:SF28">
    <property type="entry name" value="ISO-OROTATE DECARBOXYLASE (EUROFUNG)"/>
    <property type="match status" value="1"/>
</dbReference>
<protein>
    <recommendedName>
        <fullName evidence="4">Amidohydrolase-related domain-containing protein</fullName>
    </recommendedName>
</protein>
<proteinExistence type="inferred from homology"/>
<dbReference type="GO" id="GO:0016831">
    <property type="term" value="F:carboxy-lyase activity"/>
    <property type="evidence" value="ECO:0007669"/>
    <property type="project" value="UniProtKB-KW"/>
</dbReference>
<dbReference type="InterPro" id="IPR032465">
    <property type="entry name" value="ACMSD"/>
</dbReference>